<sequence>MRRSTARFVAAFVVMIASGAGLIAVIPSALGAGVPLDGWIPIALCALFAASALAAFRVRPAGGARYD</sequence>
<keyword evidence="1" id="KW-0812">Transmembrane</keyword>
<evidence type="ECO:0000256" key="1">
    <source>
        <dbReference type="SAM" id="Phobius"/>
    </source>
</evidence>
<proteinExistence type="predicted"/>
<dbReference type="RefSeq" id="WP_011931676.1">
    <property type="nucleotide sequence ID" value="NC_009480.1"/>
</dbReference>
<dbReference type="EMBL" id="AM711867">
    <property type="protein sequence ID" value="CAN00479.1"/>
    <property type="molecule type" value="Genomic_DNA"/>
</dbReference>
<dbReference type="GeneID" id="92949482"/>
<name>A5CN42_CLAM3</name>
<keyword evidence="1" id="KW-1133">Transmembrane helix</keyword>
<evidence type="ECO:0000313" key="2">
    <source>
        <dbReference type="EMBL" id="CAN00479.1"/>
    </source>
</evidence>
<dbReference type="AlphaFoldDB" id="A5CN42"/>
<dbReference type="OrthoDB" id="9995504at2"/>
<dbReference type="KEGG" id="cmi:CMM_0456"/>
<keyword evidence="1" id="KW-0472">Membrane</keyword>
<dbReference type="Proteomes" id="UP000001564">
    <property type="component" value="Chromosome"/>
</dbReference>
<feature type="transmembrane region" description="Helical" evidence="1">
    <location>
        <begin position="7"/>
        <end position="26"/>
    </location>
</feature>
<gene>
    <name evidence="2" type="ordered locus">CMM_0456</name>
</gene>
<protein>
    <submittedName>
        <fullName evidence="2">Uncharacterized protein</fullName>
    </submittedName>
</protein>
<keyword evidence="3" id="KW-1185">Reference proteome</keyword>
<accession>A5CN42</accession>
<dbReference type="HOGENOM" id="CLU_2804707_0_0_11"/>
<reference evidence="2 3" key="1">
    <citation type="journal article" date="2008" name="J. Bacteriol.">
        <title>The genome sequence of the tomato-pathogenic actinomycete Clavibacter michiganensis subsp. michiganensis NCPPB382 reveals a large island involved in pathogenicity.</title>
        <authorList>
            <person name="Gartemann K.H."/>
            <person name="Abt B."/>
            <person name="Bekel T."/>
            <person name="Burger A."/>
            <person name="Engemann J."/>
            <person name="Flugel M."/>
            <person name="Gaigalat L."/>
            <person name="Goesmann A."/>
            <person name="Grafen I."/>
            <person name="Kalinowski J."/>
            <person name="Kaup O."/>
            <person name="Kirchner O."/>
            <person name="Krause L."/>
            <person name="Linke B."/>
            <person name="McHardy A."/>
            <person name="Meyer F."/>
            <person name="Pohle S."/>
            <person name="Ruckert C."/>
            <person name="Schneiker S."/>
            <person name="Zellermann E.M."/>
            <person name="Puhler A."/>
            <person name="Eichenlaub R."/>
            <person name="Kaiser O."/>
            <person name="Bartels D."/>
        </authorList>
    </citation>
    <scope>NUCLEOTIDE SEQUENCE [LARGE SCALE GENOMIC DNA]</scope>
    <source>
        <strain evidence="2 3">NCPPB 382</strain>
    </source>
</reference>
<organism evidence="2 3">
    <name type="scientific">Clavibacter michiganensis subsp. michiganensis (strain NCPPB 382)</name>
    <dbReference type="NCBI Taxonomy" id="443906"/>
    <lineage>
        <taxon>Bacteria</taxon>
        <taxon>Bacillati</taxon>
        <taxon>Actinomycetota</taxon>
        <taxon>Actinomycetes</taxon>
        <taxon>Micrococcales</taxon>
        <taxon>Microbacteriaceae</taxon>
        <taxon>Clavibacter</taxon>
    </lineage>
</organism>
<evidence type="ECO:0000313" key="3">
    <source>
        <dbReference type="Proteomes" id="UP000001564"/>
    </source>
</evidence>
<feature type="transmembrane region" description="Helical" evidence="1">
    <location>
        <begin position="38"/>
        <end position="56"/>
    </location>
</feature>